<protein>
    <recommendedName>
        <fullName evidence="2">SLH domain-containing protein</fullName>
    </recommendedName>
</protein>
<comment type="caution">
    <text evidence="3">The sequence shown here is derived from an EMBL/GenBank/DDBJ whole genome shotgun (WGS) entry which is preliminary data.</text>
</comment>
<proteinExistence type="predicted"/>
<evidence type="ECO:0000259" key="2">
    <source>
        <dbReference type="PROSITE" id="PS51272"/>
    </source>
</evidence>
<keyword evidence="4" id="KW-1185">Reference proteome</keyword>
<accession>A0ABT9WSF7</accession>
<evidence type="ECO:0000313" key="4">
    <source>
        <dbReference type="Proteomes" id="UP001223586"/>
    </source>
</evidence>
<dbReference type="EMBL" id="JAUSTT010000011">
    <property type="protein sequence ID" value="MDQ0176233.1"/>
    <property type="molecule type" value="Genomic_DNA"/>
</dbReference>
<gene>
    <name evidence="3" type="ORF">J2S08_002070</name>
</gene>
<dbReference type="Pfam" id="PF00395">
    <property type="entry name" value="SLH"/>
    <property type="match status" value="1"/>
</dbReference>
<evidence type="ECO:0000313" key="3">
    <source>
        <dbReference type="EMBL" id="MDQ0176233.1"/>
    </source>
</evidence>
<sequence>MAQQKPNKTNDDVFKRKLFYDNGIRFVQVRGRMTNEYKPPTPNLMTHANINLQSSAGIISKGTSHYSVTIQLLFTSKNEYADWLQFIGAEHKFYDEKGTIFLGVVNGDLDIRAVEFETKYLITVNLLMIRKQDFEFRHQYPFIDIENHWAQTYIDEMQQRGLISTYAADGTPVQYFHPEKWITRAETTAFMTRTYKHIDKMLRGY</sequence>
<dbReference type="RefSeq" id="WP_307229236.1">
    <property type="nucleotide sequence ID" value="NZ_JAUSTT010000011.1"/>
</dbReference>
<dbReference type="InterPro" id="IPR001119">
    <property type="entry name" value="SLH_dom"/>
</dbReference>
<name>A0ABT9WSF7_9BACI</name>
<feature type="domain" description="SLH" evidence="2">
    <location>
        <begin position="137"/>
        <end position="205"/>
    </location>
</feature>
<keyword evidence="1" id="KW-0732">Signal</keyword>
<reference evidence="3 4" key="1">
    <citation type="submission" date="2023-07" db="EMBL/GenBank/DDBJ databases">
        <title>Genomic Encyclopedia of Type Strains, Phase IV (KMG-IV): sequencing the most valuable type-strain genomes for metagenomic binning, comparative biology and taxonomic classification.</title>
        <authorList>
            <person name="Goeker M."/>
        </authorList>
    </citation>
    <scope>NUCLEOTIDE SEQUENCE [LARGE SCALE GENOMIC DNA]</scope>
    <source>
        <strain evidence="3 4">DSM 23837</strain>
    </source>
</reference>
<dbReference type="Proteomes" id="UP001223586">
    <property type="component" value="Unassembled WGS sequence"/>
</dbReference>
<dbReference type="PROSITE" id="PS51272">
    <property type="entry name" value="SLH"/>
    <property type="match status" value="1"/>
</dbReference>
<organism evidence="3 4">
    <name type="scientific">Bacillus chungangensis</name>
    <dbReference type="NCBI Taxonomy" id="587633"/>
    <lineage>
        <taxon>Bacteria</taxon>
        <taxon>Bacillati</taxon>
        <taxon>Bacillota</taxon>
        <taxon>Bacilli</taxon>
        <taxon>Bacillales</taxon>
        <taxon>Bacillaceae</taxon>
        <taxon>Bacillus</taxon>
    </lineage>
</organism>
<evidence type="ECO:0000256" key="1">
    <source>
        <dbReference type="ARBA" id="ARBA00022729"/>
    </source>
</evidence>